<evidence type="ECO:0000313" key="1">
    <source>
        <dbReference type="EMBL" id="SBO99928.1"/>
    </source>
</evidence>
<proteinExistence type="predicted"/>
<organism evidence="1">
    <name type="scientific">Nonomuraea gerenzanensis</name>
    <dbReference type="NCBI Taxonomy" id="93944"/>
    <lineage>
        <taxon>Bacteria</taxon>
        <taxon>Bacillati</taxon>
        <taxon>Actinomycetota</taxon>
        <taxon>Actinomycetes</taxon>
        <taxon>Streptosporangiales</taxon>
        <taxon>Streptosporangiaceae</taxon>
        <taxon>Nonomuraea</taxon>
    </lineage>
</organism>
<protein>
    <submittedName>
        <fullName evidence="1">Uncharacterized protein</fullName>
    </submittedName>
</protein>
<dbReference type="AlphaFoldDB" id="A0A1M4EM86"/>
<sequence>MSSRNQLDQWAYFEERGLAERFECSWIEAPDHRAVSAALRAEEETLACDLDQARRWYRAHSGEDLVWVAEHSPGWVKAFTVSGWFPWRALDSLPQPRGRIYDLSYDGLGAISEPVYYNGSEWADIPAEHWERPRQEGAGLVGSGGLAEEMNFYLAALAYTTGRFIDDTWFSTPGLLCRIPEGAWPR</sequence>
<dbReference type="RefSeq" id="WP_225268561.1">
    <property type="nucleotide sequence ID" value="NZ_CP084058.1"/>
</dbReference>
<reference evidence="1" key="1">
    <citation type="submission" date="2016-04" db="EMBL/GenBank/DDBJ databases">
        <authorList>
            <person name="Evans L.H."/>
            <person name="Alamgir A."/>
            <person name="Owens N."/>
            <person name="Weber N.D."/>
            <person name="Virtaneva K."/>
            <person name="Barbian K."/>
            <person name="Babar A."/>
            <person name="Rosenke K."/>
        </authorList>
    </citation>
    <scope>NUCLEOTIDE SEQUENCE</scope>
    <source>
        <strain evidence="1">Nono1</strain>
    </source>
</reference>
<accession>A0A1M4EM86</accession>
<name>A0A1M4EM86_9ACTN</name>
<dbReference type="EMBL" id="LT559118">
    <property type="protein sequence ID" value="SBO99928.1"/>
    <property type="molecule type" value="Genomic_DNA"/>
</dbReference>
<gene>
    <name evidence="1" type="ORF">BN4615_P9444</name>
</gene>